<proteinExistence type="predicted"/>
<organism evidence="1">
    <name type="scientific">Xanthomonas sp. 10-10</name>
    <dbReference type="NCBI Taxonomy" id="3115848"/>
    <lineage>
        <taxon>Bacteria</taxon>
        <taxon>Pseudomonadati</taxon>
        <taxon>Pseudomonadota</taxon>
        <taxon>Gammaproteobacteria</taxon>
        <taxon>Lysobacterales</taxon>
        <taxon>Lysobacteraceae</taxon>
        <taxon>Xanthomonas</taxon>
    </lineage>
</organism>
<accession>A0AAU7PF41</accession>
<dbReference type="AlphaFoldDB" id="A0AAU7PF41"/>
<reference evidence="1" key="1">
    <citation type="submission" date="2024-02" db="EMBL/GenBank/DDBJ databases">
        <title>Complete genome sequence of Xanthomonas sp. 10-10.</title>
        <authorList>
            <person name="Biessy A."/>
            <person name="Ciotola M."/>
            <person name="Cadieux M."/>
            <person name="Soufiane B."/>
            <person name="Laforest M."/>
            <person name="Filion M."/>
        </authorList>
    </citation>
    <scope>NUCLEOTIDE SEQUENCE</scope>
    <source>
        <strain evidence="1">10-10</strain>
    </source>
</reference>
<gene>
    <name evidence="1" type="ORF">VZ068_09635</name>
</gene>
<dbReference type="EMBL" id="CP144460">
    <property type="protein sequence ID" value="XBS40231.1"/>
    <property type="molecule type" value="Genomic_DNA"/>
</dbReference>
<protein>
    <submittedName>
        <fullName evidence="1">Uncharacterized protein</fullName>
    </submittedName>
</protein>
<sequence>MVCSQCWQGAASRIVFRPSYHLRDGRLHENVLVYGHHAASRARCPHRSRDTPLTRPWGLDGGIHAANGTASGEDTAPDSWLVVLLKAMHAGLQQTGVKSFTSYFISNTV</sequence>
<dbReference type="RefSeq" id="WP_349657797.1">
    <property type="nucleotide sequence ID" value="NZ_CP144460.1"/>
</dbReference>
<name>A0AAU7PF41_9XANT</name>
<evidence type="ECO:0000313" key="1">
    <source>
        <dbReference type="EMBL" id="XBS40231.1"/>
    </source>
</evidence>